<feature type="transmembrane region" description="Helical" evidence="1">
    <location>
        <begin position="251"/>
        <end position="272"/>
    </location>
</feature>
<protein>
    <recommendedName>
        <fullName evidence="4">ABC transporter permease</fullName>
    </recommendedName>
</protein>
<feature type="transmembrane region" description="Helical" evidence="1">
    <location>
        <begin position="154"/>
        <end position="175"/>
    </location>
</feature>
<proteinExistence type="predicted"/>
<sequence>MFSNKLDRLIWRRHRKMMAVIGGIALLGTVMMTLILLHALKQNPEPNIHIVSGSIHKWQVYKGNYFSAYSWWLIFAFWLGGLEIMHLDLRDHFNEFLFSSGFSRLKVYWAKLRIALSALLGMSVVILAVQYLLYWLSKPNGTTFTLAWPGLITSWAMGLAFSIGMFSLSWFAALIVGQTGSLIVTISGFTLSLVGLGGIGGSILSGSWFKISQATLPWIGAGVWLITAVVLFIWGAVLYPHLSLEHNGEYLLFPRLRVPVYIVFVVYVTWLYSYDSDAATMLGAFILAALFGYGWLWRPRLGEKWHQWRESKQARE</sequence>
<evidence type="ECO:0000313" key="3">
    <source>
        <dbReference type="Proteomes" id="UP000051906"/>
    </source>
</evidence>
<keyword evidence="1" id="KW-1133">Transmembrane helix</keyword>
<organism evidence="2 3">
    <name type="scientific">Levilactobacillus paucivorans</name>
    <dbReference type="NCBI Taxonomy" id="616990"/>
    <lineage>
        <taxon>Bacteria</taxon>
        <taxon>Bacillati</taxon>
        <taxon>Bacillota</taxon>
        <taxon>Bacilli</taxon>
        <taxon>Lactobacillales</taxon>
        <taxon>Lactobacillaceae</taxon>
        <taxon>Levilactobacillus</taxon>
    </lineage>
</organism>
<dbReference type="RefSeq" id="WP_057877874.1">
    <property type="nucleotide sequence ID" value="NZ_JQCA01000032.1"/>
</dbReference>
<feature type="transmembrane region" description="Helical" evidence="1">
    <location>
        <begin position="110"/>
        <end position="134"/>
    </location>
</feature>
<evidence type="ECO:0000313" key="2">
    <source>
        <dbReference type="EMBL" id="KRO04502.1"/>
    </source>
</evidence>
<dbReference type="PATRIC" id="fig|616990.3.peg.1380"/>
<dbReference type="Proteomes" id="UP000051906">
    <property type="component" value="Unassembled WGS sequence"/>
</dbReference>
<dbReference type="EMBL" id="JQCA01000032">
    <property type="protein sequence ID" value="KRO04502.1"/>
    <property type="molecule type" value="Genomic_DNA"/>
</dbReference>
<keyword evidence="1" id="KW-0812">Transmembrane</keyword>
<comment type="caution">
    <text evidence="2">The sequence shown here is derived from an EMBL/GenBank/DDBJ whole genome shotgun (WGS) entry which is preliminary data.</text>
</comment>
<keyword evidence="3" id="KW-1185">Reference proteome</keyword>
<gene>
    <name evidence="2" type="ORF">IV54_GL001289</name>
</gene>
<feature type="transmembrane region" description="Helical" evidence="1">
    <location>
        <begin position="20"/>
        <end position="40"/>
    </location>
</feature>
<evidence type="ECO:0008006" key="4">
    <source>
        <dbReference type="Google" id="ProtNLM"/>
    </source>
</evidence>
<dbReference type="OrthoDB" id="2267522at2"/>
<dbReference type="STRING" id="616990.IV54_GL001289"/>
<reference evidence="2 3" key="1">
    <citation type="journal article" date="2015" name="Genome Announc.">
        <title>Expanding the biotechnology potential of lactobacilli through comparative genomics of 213 strains and associated genera.</title>
        <authorList>
            <person name="Sun Z."/>
            <person name="Harris H.M."/>
            <person name="McCann A."/>
            <person name="Guo C."/>
            <person name="Argimon S."/>
            <person name="Zhang W."/>
            <person name="Yang X."/>
            <person name="Jeffery I.B."/>
            <person name="Cooney J.C."/>
            <person name="Kagawa T.F."/>
            <person name="Liu W."/>
            <person name="Song Y."/>
            <person name="Salvetti E."/>
            <person name="Wrobel A."/>
            <person name="Rasinkangas P."/>
            <person name="Parkhill J."/>
            <person name="Rea M.C."/>
            <person name="O'Sullivan O."/>
            <person name="Ritari J."/>
            <person name="Douillard F.P."/>
            <person name="Paul Ross R."/>
            <person name="Yang R."/>
            <person name="Briner A.E."/>
            <person name="Felis G.E."/>
            <person name="de Vos W.M."/>
            <person name="Barrangou R."/>
            <person name="Klaenhammer T.R."/>
            <person name="Caufield P.W."/>
            <person name="Cui Y."/>
            <person name="Zhang H."/>
            <person name="O'Toole P.W."/>
        </authorList>
    </citation>
    <scope>NUCLEOTIDE SEQUENCE [LARGE SCALE GENOMIC DNA]</scope>
    <source>
        <strain evidence="2 3">DSM 22467</strain>
    </source>
</reference>
<feature type="transmembrane region" description="Helical" evidence="1">
    <location>
        <begin position="278"/>
        <end position="297"/>
    </location>
</feature>
<keyword evidence="1" id="KW-0472">Membrane</keyword>
<dbReference type="AlphaFoldDB" id="A0A0R2LTH9"/>
<name>A0A0R2LTH9_9LACO</name>
<evidence type="ECO:0000256" key="1">
    <source>
        <dbReference type="SAM" id="Phobius"/>
    </source>
</evidence>
<feature type="transmembrane region" description="Helical" evidence="1">
    <location>
        <begin position="69"/>
        <end position="89"/>
    </location>
</feature>
<feature type="transmembrane region" description="Helical" evidence="1">
    <location>
        <begin position="182"/>
        <end position="204"/>
    </location>
</feature>
<accession>A0A0R2LTH9</accession>
<feature type="transmembrane region" description="Helical" evidence="1">
    <location>
        <begin position="216"/>
        <end position="239"/>
    </location>
</feature>